<sequence>MHTELTSAEACEALGVHPSTLSRWVQNGRIIPARKLPGLRGPFLFPPSEIKRLKAELARDARTAGRSRKAASA</sequence>
<dbReference type="Pfam" id="PF12728">
    <property type="entry name" value="HTH_17"/>
    <property type="match status" value="1"/>
</dbReference>
<protein>
    <submittedName>
        <fullName evidence="2">Helix-turn-helix domain-containing protein</fullName>
    </submittedName>
</protein>
<organism evidence="2 3">
    <name type="scientific">Metallococcus carri</name>
    <dbReference type="NCBI Taxonomy" id="1656884"/>
    <lineage>
        <taxon>Bacteria</taxon>
        <taxon>Bacillati</taxon>
        <taxon>Actinomycetota</taxon>
        <taxon>Actinomycetes</taxon>
        <taxon>Micrococcales</taxon>
        <taxon>Dermacoccaceae</taxon>
        <taxon>Metallococcus</taxon>
    </lineage>
</organism>
<dbReference type="SUPFAM" id="SSF46955">
    <property type="entry name" value="Putative DNA-binding domain"/>
    <property type="match status" value="1"/>
</dbReference>
<dbReference type="Proteomes" id="UP000744769">
    <property type="component" value="Unassembled WGS sequence"/>
</dbReference>
<dbReference type="AlphaFoldDB" id="A0A967B0J7"/>
<feature type="domain" description="Helix-turn-helix" evidence="1">
    <location>
        <begin position="5"/>
        <end position="56"/>
    </location>
</feature>
<evidence type="ECO:0000313" key="3">
    <source>
        <dbReference type="Proteomes" id="UP000744769"/>
    </source>
</evidence>
<dbReference type="EMBL" id="JAAOIV010000005">
    <property type="protein sequence ID" value="NHN55809.1"/>
    <property type="molecule type" value="Genomic_DNA"/>
</dbReference>
<accession>A0A967B0J7</accession>
<reference evidence="2" key="1">
    <citation type="submission" date="2020-03" db="EMBL/GenBank/DDBJ databases">
        <title>Draft sequencing of Calidifontibacter sp. DB0510.</title>
        <authorList>
            <person name="Kim D.-U."/>
        </authorList>
    </citation>
    <scope>NUCLEOTIDE SEQUENCE</scope>
    <source>
        <strain evidence="2">DB0510</strain>
    </source>
</reference>
<comment type="caution">
    <text evidence="2">The sequence shown here is derived from an EMBL/GenBank/DDBJ whole genome shotgun (WGS) entry which is preliminary data.</text>
</comment>
<evidence type="ECO:0000259" key="1">
    <source>
        <dbReference type="Pfam" id="PF12728"/>
    </source>
</evidence>
<dbReference type="InterPro" id="IPR041657">
    <property type="entry name" value="HTH_17"/>
</dbReference>
<dbReference type="Gene3D" id="1.10.1660.10">
    <property type="match status" value="1"/>
</dbReference>
<gene>
    <name evidence="2" type="ORF">G9U51_08465</name>
</gene>
<dbReference type="InterPro" id="IPR009061">
    <property type="entry name" value="DNA-bd_dom_put_sf"/>
</dbReference>
<name>A0A967B0J7_9MICO</name>
<proteinExistence type="predicted"/>
<keyword evidence="3" id="KW-1185">Reference proteome</keyword>
<evidence type="ECO:0000313" key="2">
    <source>
        <dbReference type="EMBL" id="NHN55809.1"/>
    </source>
</evidence>